<evidence type="ECO:0000259" key="2">
    <source>
        <dbReference type="Pfam" id="PF26485"/>
    </source>
</evidence>
<dbReference type="AlphaFoldDB" id="A0A6B0GSR7"/>
<dbReference type="Proteomes" id="UP000451471">
    <property type="component" value="Unassembled WGS sequence"/>
</dbReference>
<dbReference type="EMBL" id="WSZK01000034">
    <property type="protein sequence ID" value="MWG36357.1"/>
    <property type="molecule type" value="Genomic_DNA"/>
</dbReference>
<keyword evidence="4" id="KW-1185">Reference proteome</keyword>
<gene>
    <name evidence="3" type="ORF">GQS65_18020</name>
</gene>
<dbReference type="Pfam" id="PF26485">
    <property type="entry name" value="DUF8156"/>
    <property type="match status" value="1"/>
</dbReference>
<name>A0A6B0GSR7_9EURY</name>
<evidence type="ECO:0000313" key="3">
    <source>
        <dbReference type="EMBL" id="MWG36357.1"/>
    </source>
</evidence>
<sequence length="102" mass="11759">MTPENDDPTERTSDGTDAVRAVEDRWTPYRRALRRDDQYVFDRLFEYGEGHAAAIERLTHRSPVVPLFAAVDLEQEKRLDTLEARLDALEDDLNRTDGDGRP</sequence>
<reference evidence="3 4" key="1">
    <citation type="submission" date="2019-12" db="EMBL/GenBank/DDBJ databases">
        <title>Halocatena pleomorpha gen. nov. sp. nov., an extremely halophilic archaeon of family Halobacteriaceae isolated from saltpan soil.</title>
        <authorList>
            <person name="Pal Y."/>
            <person name="Verma A."/>
            <person name="Krishnamurthi S."/>
            <person name="Kumar P."/>
        </authorList>
    </citation>
    <scope>NUCLEOTIDE SEQUENCE [LARGE SCALE GENOMIC DNA]</scope>
    <source>
        <strain evidence="3 4">JCM 16495</strain>
    </source>
</reference>
<accession>A0A6B0GSR7</accession>
<proteinExistence type="predicted"/>
<feature type="domain" description="DUF8156" evidence="2">
    <location>
        <begin position="16"/>
        <end position="97"/>
    </location>
</feature>
<protein>
    <recommendedName>
        <fullName evidence="2">DUF8156 domain-containing protein</fullName>
    </recommendedName>
</protein>
<evidence type="ECO:0000313" key="4">
    <source>
        <dbReference type="Proteomes" id="UP000451471"/>
    </source>
</evidence>
<feature type="coiled-coil region" evidence="1">
    <location>
        <begin position="72"/>
        <end position="99"/>
    </location>
</feature>
<evidence type="ECO:0000256" key="1">
    <source>
        <dbReference type="SAM" id="Coils"/>
    </source>
</evidence>
<organism evidence="3 4">
    <name type="scientific">Halomarina oriensis</name>
    <dbReference type="NCBI Taxonomy" id="671145"/>
    <lineage>
        <taxon>Archaea</taxon>
        <taxon>Methanobacteriati</taxon>
        <taxon>Methanobacteriota</taxon>
        <taxon>Stenosarchaea group</taxon>
        <taxon>Halobacteria</taxon>
        <taxon>Halobacteriales</taxon>
        <taxon>Natronomonadaceae</taxon>
        <taxon>Halomarina</taxon>
    </lineage>
</organism>
<dbReference type="InterPro" id="IPR058469">
    <property type="entry name" value="DUF8156"/>
</dbReference>
<dbReference type="RefSeq" id="WP_368280312.1">
    <property type="nucleotide sequence ID" value="NZ_WSZK01000034.1"/>
</dbReference>
<comment type="caution">
    <text evidence="3">The sequence shown here is derived from an EMBL/GenBank/DDBJ whole genome shotgun (WGS) entry which is preliminary data.</text>
</comment>
<keyword evidence="1" id="KW-0175">Coiled coil</keyword>